<dbReference type="GO" id="GO:0046872">
    <property type="term" value="F:metal ion binding"/>
    <property type="evidence" value="ECO:0007669"/>
    <property type="project" value="InterPro"/>
</dbReference>
<name>A0AA88XUI5_PINIB</name>
<dbReference type="InterPro" id="IPR037217">
    <property type="entry name" value="Trp/Indoleamine_2_3_dOase-like"/>
</dbReference>
<dbReference type="Pfam" id="PF03301">
    <property type="entry name" value="Trp_dioxygenase"/>
    <property type="match status" value="1"/>
</dbReference>
<dbReference type="GO" id="GO:0004833">
    <property type="term" value="F:L-tryptophan 2,3-dioxygenase activity"/>
    <property type="evidence" value="ECO:0007669"/>
    <property type="project" value="InterPro"/>
</dbReference>
<gene>
    <name evidence="1" type="ORF">FSP39_006665</name>
</gene>
<sequence length="91" mass="10655">FRDLPFNNLPHQILTYVIDIEALVMRWRTTHVMMVHRMIGKKPGTGGSTGVDYLINTVNTYVLLFIRISKREIYFFRSYLCNTNISKNKAT</sequence>
<evidence type="ECO:0000313" key="1">
    <source>
        <dbReference type="EMBL" id="KAK3092731.1"/>
    </source>
</evidence>
<dbReference type="Proteomes" id="UP001186944">
    <property type="component" value="Unassembled WGS sequence"/>
</dbReference>
<dbReference type="Gene3D" id="1.20.58.480">
    <property type="match status" value="1"/>
</dbReference>
<feature type="non-terminal residue" evidence="1">
    <location>
        <position position="1"/>
    </location>
</feature>
<dbReference type="SUPFAM" id="SSF140959">
    <property type="entry name" value="Indolic compounds 2,3-dioxygenase-like"/>
    <property type="match status" value="1"/>
</dbReference>
<dbReference type="PANTHER" id="PTHR10138">
    <property type="entry name" value="TRYPTOPHAN 2,3-DIOXYGENASE"/>
    <property type="match status" value="1"/>
</dbReference>
<accession>A0AA88XUI5</accession>
<dbReference type="GO" id="GO:0019442">
    <property type="term" value="P:L-tryptophan catabolic process to acetyl-CoA"/>
    <property type="evidence" value="ECO:0007669"/>
    <property type="project" value="TreeGrafter"/>
</dbReference>
<keyword evidence="2" id="KW-1185">Reference proteome</keyword>
<comment type="caution">
    <text evidence="1">The sequence shown here is derived from an EMBL/GenBank/DDBJ whole genome shotgun (WGS) entry which is preliminary data.</text>
</comment>
<organism evidence="1 2">
    <name type="scientific">Pinctada imbricata</name>
    <name type="common">Atlantic pearl-oyster</name>
    <name type="synonym">Pinctada martensii</name>
    <dbReference type="NCBI Taxonomy" id="66713"/>
    <lineage>
        <taxon>Eukaryota</taxon>
        <taxon>Metazoa</taxon>
        <taxon>Spiralia</taxon>
        <taxon>Lophotrochozoa</taxon>
        <taxon>Mollusca</taxon>
        <taxon>Bivalvia</taxon>
        <taxon>Autobranchia</taxon>
        <taxon>Pteriomorphia</taxon>
        <taxon>Pterioida</taxon>
        <taxon>Pterioidea</taxon>
        <taxon>Pteriidae</taxon>
        <taxon>Pinctada</taxon>
    </lineage>
</organism>
<dbReference type="GO" id="GO:0020037">
    <property type="term" value="F:heme binding"/>
    <property type="evidence" value="ECO:0007669"/>
    <property type="project" value="InterPro"/>
</dbReference>
<reference evidence="1" key="1">
    <citation type="submission" date="2019-08" db="EMBL/GenBank/DDBJ databases">
        <title>The improved chromosome-level genome for the pearl oyster Pinctada fucata martensii using PacBio sequencing and Hi-C.</title>
        <authorList>
            <person name="Zheng Z."/>
        </authorList>
    </citation>
    <scope>NUCLEOTIDE SEQUENCE</scope>
    <source>
        <strain evidence="1">ZZ-2019</strain>
        <tissue evidence="1">Adductor muscle</tissue>
    </source>
</reference>
<dbReference type="AlphaFoldDB" id="A0AA88XUI5"/>
<evidence type="ECO:0000313" key="2">
    <source>
        <dbReference type="Proteomes" id="UP001186944"/>
    </source>
</evidence>
<dbReference type="GO" id="GO:0019441">
    <property type="term" value="P:L-tryptophan catabolic process to kynurenine"/>
    <property type="evidence" value="ECO:0007669"/>
    <property type="project" value="InterPro"/>
</dbReference>
<dbReference type="InterPro" id="IPR004981">
    <property type="entry name" value="Trp_2_3_dOase"/>
</dbReference>
<proteinExistence type="predicted"/>
<dbReference type="PANTHER" id="PTHR10138:SF0">
    <property type="entry name" value="TRYPTOPHAN 2,3-DIOXYGENASE"/>
    <property type="match status" value="1"/>
</dbReference>
<protein>
    <submittedName>
        <fullName evidence="1">Uncharacterized protein</fullName>
    </submittedName>
</protein>
<dbReference type="EMBL" id="VSWD01000009">
    <property type="protein sequence ID" value="KAK3092731.1"/>
    <property type="molecule type" value="Genomic_DNA"/>
</dbReference>